<feature type="transmembrane region" description="Helical" evidence="2">
    <location>
        <begin position="120"/>
        <end position="137"/>
    </location>
</feature>
<keyword evidence="2" id="KW-0812">Transmembrane</keyword>
<protein>
    <submittedName>
        <fullName evidence="4">TRAP transporter fused permease subunit</fullName>
    </submittedName>
</protein>
<feature type="transmembrane region" description="Helical" evidence="2">
    <location>
        <begin position="182"/>
        <end position="205"/>
    </location>
</feature>
<feature type="transmembrane region" description="Helical" evidence="2">
    <location>
        <begin position="414"/>
        <end position="444"/>
    </location>
</feature>
<keyword evidence="5" id="KW-1185">Reference proteome</keyword>
<dbReference type="GO" id="GO:0022857">
    <property type="term" value="F:transmembrane transporter activity"/>
    <property type="evidence" value="ECO:0007669"/>
    <property type="project" value="UniProtKB-UniRule"/>
</dbReference>
<proteinExistence type="predicted"/>
<feature type="transmembrane region" description="Helical" evidence="2">
    <location>
        <begin position="142"/>
        <end position="162"/>
    </location>
</feature>
<dbReference type="Pfam" id="PF06808">
    <property type="entry name" value="DctM"/>
    <property type="match status" value="1"/>
</dbReference>
<feature type="transmembrane region" description="Helical" evidence="2">
    <location>
        <begin position="540"/>
        <end position="558"/>
    </location>
</feature>
<reference evidence="4 5" key="1">
    <citation type="submission" date="2020-04" db="EMBL/GenBank/DDBJ databases">
        <title>Marinomonas sp. M1K-6 isolated from the deep seawater of the Mariana Trench.</title>
        <authorList>
            <person name="Li Y."/>
        </authorList>
    </citation>
    <scope>NUCLEOTIDE SEQUENCE [LARGE SCALE GENOMIC DNA]</scope>
    <source>
        <strain evidence="4 5">M1K-6</strain>
    </source>
</reference>
<keyword evidence="1" id="KW-0813">Transport</keyword>
<dbReference type="PANTHER" id="PTHR43849">
    <property type="entry name" value="BLL3936 PROTEIN"/>
    <property type="match status" value="1"/>
</dbReference>
<feature type="transmembrane region" description="Helical" evidence="2">
    <location>
        <begin position="271"/>
        <end position="296"/>
    </location>
</feature>
<dbReference type="Proteomes" id="UP000586067">
    <property type="component" value="Unassembled WGS sequence"/>
</dbReference>
<name>A0A847R2C9_9GAMM</name>
<dbReference type="AlphaFoldDB" id="A0A847R2C9"/>
<keyword evidence="1" id="KW-1003">Cell membrane</keyword>
<feature type="transmembrane region" description="Helical" evidence="2">
    <location>
        <begin position="26"/>
        <end position="49"/>
    </location>
</feature>
<accession>A0A847R2C9</accession>
<organism evidence="4 5">
    <name type="scientific">Marinomonas profundi</name>
    <dbReference type="NCBI Taxonomy" id="2726122"/>
    <lineage>
        <taxon>Bacteria</taxon>
        <taxon>Pseudomonadati</taxon>
        <taxon>Pseudomonadota</taxon>
        <taxon>Gammaproteobacteria</taxon>
        <taxon>Oceanospirillales</taxon>
        <taxon>Oceanospirillaceae</taxon>
        <taxon>Marinomonas</taxon>
    </lineage>
</organism>
<feature type="transmembrane region" description="Helical" evidence="2">
    <location>
        <begin position="592"/>
        <end position="610"/>
    </location>
</feature>
<feature type="domain" description="TRAP C4-dicarboxylate transport system permease DctM subunit" evidence="3">
    <location>
        <begin position="126"/>
        <end position="560"/>
    </location>
</feature>
<evidence type="ECO:0000313" key="4">
    <source>
        <dbReference type="EMBL" id="NLQ18001.1"/>
    </source>
</evidence>
<evidence type="ECO:0000313" key="5">
    <source>
        <dbReference type="Proteomes" id="UP000586067"/>
    </source>
</evidence>
<feature type="transmembrane region" description="Helical" evidence="2">
    <location>
        <begin position="80"/>
        <end position="100"/>
    </location>
</feature>
<comment type="subcellular location">
    <subcellularLocation>
        <location evidence="1">Cell inner membrane</location>
        <topology evidence="1">Multi-pass membrane protein</topology>
    </subcellularLocation>
</comment>
<keyword evidence="2" id="KW-1133">Transmembrane helix</keyword>
<feature type="transmembrane region" description="Helical" evidence="2">
    <location>
        <begin position="564"/>
        <end position="585"/>
    </location>
</feature>
<sequence>MLNLDSSNGFQSLLLESKFAGRKERLALSLLFSVIAAGIAGLVLYGAYYGGITALLLRSSFFSLVAAAAMLLYALRYKSVIGRAVFYLLALIALIPGPYLWHHYIDIVMRGAMSVEQDRWIFMALMVVVFVFVRIAVGRALIILMALAFLYACFGDVIPGKYGHGGYDLSRLTSTLMLSTEGVYGVPMGVAVEYIFLFGLFGAILTKIGTGEVFVDIARGLTGRVQGGPGLSAALSSALLGSLNGSAVANVVTTGTFTIPLMKRVGYSAKLAGAIEAAASSAGQIMPPVMGAAAFLMAEMIGIPYAEVALAALVPALLYIFALMISVRLEAGRLNLARDTDAGLQLLLRTLRTKSYLLLPLVVLIGLMISGKSPTQAAVMGILAGLVVCPWKKETRINVFDLISACKETLSSTLPIVAAVAAAGVIIGVLNLTGMGLMLSGLIIELGDGNLWAVLLLTALASFVLGMGLPTSAAYLLLAVLVAPAMTQLGMEALSAHMFIFYFGLVSAITPPVALAAYAASTISGADPNETAVESMRLGFVKLLVPFLFVTMPGVLLIGTTTSVIAAITFATLATASMSIGFSGWLREPLSWLTRALYVVAAVLIAWPAAATDTSLFVVSARVLGVLVFAALLVKASMDSTRADTLNTAKV</sequence>
<comment type="function">
    <text evidence="1">Part of the tripartite ATP-independent periplasmic (TRAP) transport system.</text>
</comment>
<feature type="transmembrane region" description="Helical" evidence="2">
    <location>
        <begin position="616"/>
        <end position="634"/>
    </location>
</feature>
<evidence type="ECO:0000256" key="2">
    <source>
        <dbReference type="SAM" id="Phobius"/>
    </source>
</evidence>
<feature type="transmembrane region" description="Helical" evidence="2">
    <location>
        <begin position="355"/>
        <end position="371"/>
    </location>
</feature>
<feature type="transmembrane region" description="Helical" evidence="2">
    <location>
        <begin position="55"/>
        <end position="73"/>
    </location>
</feature>
<dbReference type="NCBIfam" id="TIGR02123">
    <property type="entry name" value="TRAP_fused"/>
    <property type="match status" value="1"/>
</dbReference>
<feature type="transmembrane region" description="Helical" evidence="2">
    <location>
        <begin position="308"/>
        <end position="329"/>
    </location>
</feature>
<dbReference type="RefSeq" id="WP_168825345.1">
    <property type="nucleotide sequence ID" value="NZ_CP073013.1"/>
</dbReference>
<keyword evidence="2" id="KW-0472">Membrane</keyword>
<dbReference type="EMBL" id="JABAEK010000009">
    <property type="protein sequence ID" value="NLQ18001.1"/>
    <property type="molecule type" value="Genomic_DNA"/>
</dbReference>
<evidence type="ECO:0000259" key="3">
    <source>
        <dbReference type="Pfam" id="PF06808"/>
    </source>
</evidence>
<dbReference type="PANTHER" id="PTHR43849:SF2">
    <property type="entry name" value="BLL3936 PROTEIN"/>
    <property type="match status" value="1"/>
</dbReference>
<dbReference type="InterPro" id="IPR011853">
    <property type="entry name" value="TRAP_DctM-Dct_fused"/>
</dbReference>
<dbReference type="InterPro" id="IPR010656">
    <property type="entry name" value="DctM"/>
</dbReference>
<gene>
    <name evidence="4" type="ORF">HGG82_10215</name>
</gene>
<feature type="transmembrane region" description="Helical" evidence="2">
    <location>
        <begin position="500"/>
        <end position="520"/>
    </location>
</feature>
<feature type="transmembrane region" description="Helical" evidence="2">
    <location>
        <begin position="450"/>
        <end position="468"/>
    </location>
</feature>
<evidence type="ECO:0000256" key="1">
    <source>
        <dbReference type="RuleBase" id="RU369079"/>
    </source>
</evidence>
<comment type="caution">
    <text evidence="4">The sequence shown here is derived from an EMBL/GenBank/DDBJ whole genome shotgun (WGS) entry which is preliminary data.</text>
</comment>
<keyword evidence="1" id="KW-0997">Cell inner membrane</keyword>
<dbReference type="GO" id="GO:0005886">
    <property type="term" value="C:plasma membrane"/>
    <property type="evidence" value="ECO:0007669"/>
    <property type="project" value="UniProtKB-SubCell"/>
</dbReference>